<sequence length="250" mass="27291">MVSVKLLSLAALVGTVVAQNTTAPLRYMPFGDSITEITCWRSKLWEKLQSTDYATTNFVGSGKNENNCRDTKYDRDNEGHSGFLAINIANNKQLVGWLQRNPADVITMHLGTNDIVQQNKPVDQIIAAFSTLVQVMRDSNPKMKIVVAQIIPMGMGNYNAKVQSLNAAITPWAQTKNTTESPIWVVDQYTGYSGSADNRDGIHPNAGGDDKMVGVWWPALLSAFQAARADQVAAAAEAAAAERRVMPFMA</sequence>
<protein>
    <recommendedName>
        <fullName evidence="2">SGNH hydrolase-type esterase domain-containing protein</fullName>
    </recommendedName>
</protein>
<organism evidence="3 4">
    <name type="scientific">Apiospora rasikravindrae</name>
    <dbReference type="NCBI Taxonomy" id="990691"/>
    <lineage>
        <taxon>Eukaryota</taxon>
        <taxon>Fungi</taxon>
        <taxon>Dikarya</taxon>
        <taxon>Ascomycota</taxon>
        <taxon>Pezizomycotina</taxon>
        <taxon>Sordariomycetes</taxon>
        <taxon>Xylariomycetidae</taxon>
        <taxon>Amphisphaeriales</taxon>
        <taxon>Apiosporaceae</taxon>
        <taxon>Apiospora</taxon>
    </lineage>
</organism>
<name>A0ABR1T0G9_9PEZI</name>
<proteinExistence type="predicted"/>
<gene>
    <name evidence="3" type="ORF">PG993_007866</name>
</gene>
<evidence type="ECO:0000256" key="1">
    <source>
        <dbReference type="SAM" id="SignalP"/>
    </source>
</evidence>
<dbReference type="InterPro" id="IPR013830">
    <property type="entry name" value="SGNH_hydro"/>
</dbReference>
<comment type="caution">
    <text evidence="3">The sequence shown here is derived from an EMBL/GenBank/DDBJ whole genome shotgun (WGS) entry which is preliminary data.</text>
</comment>
<dbReference type="Gene3D" id="3.40.50.1110">
    <property type="entry name" value="SGNH hydrolase"/>
    <property type="match status" value="1"/>
</dbReference>
<keyword evidence="4" id="KW-1185">Reference proteome</keyword>
<accession>A0ABR1T0G9</accession>
<evidence type="ECO:0000313" key="4">
    <source>
        <dbReference type="Proteomes" id="UP001444661"/>
    </source>
</evidence>
<dbReference type="InterPro" id="IPR051532">
    <property type="entry name" value="Ester_Hydrolysis_Enzymes"/>
</dbReference>
<dbReference type="InterPro" id="IPR036514">
    <property type="entry name" value="SGNH_hydro_sf"/>
</dbReference>
<keyword evidence="1" id="KW-0732">Signal</keyword>
<dbReference type="Pfam" id="PF13472">
    <property type="entry name" value="Lipase_GDSL_2"/>
    <property type="match status" value="1"/>
</dbReference>
<dbReference type="Proteomes" id="UP001444661">
    <property type="component" value="Unassembled WGS sequence"/>
</dbReference>
<feature type="domain" description="SGNH hydrolase-type esterase" evidence="2">
    <location>
        <begin position="30"/>
        <end position="208"/>
    </location>
</feature>
<evidence type="ECO:0000259" key="2">
    <source>
        <dbReference type="Pfam" id="PF13472"/>
    </source>
</evidence>
<dbReference type="CDD" id="cd01833">
    <property type="entry name" value="XynB_like"/>
    <property type="match status" value="1"/>
</dbReference>
<reference evidence="3 4" key="1">
    <citation type="submission" date="2023-01" db="EMBL/GenBank/DDBJ databases">
        <title>Analysis of 21 Apiospora genomes using comparative genomics revels a genus with tremendous synthesis potential of carbohydrate active enzymes and secondary metabolites.</title>
        <authorList>
            <person name="Sorensen T."/>
        </authorList>
    </citation>
    <scope>NUCLEOTIDE SEQUENCE [LARGE SCALE GENOMIC DNA]</scope>
    <source>
        <strain evidence="3 4">CBS 33761</strain>
    </source>
</reference>
<dbReference type="PANTHER" id="PTHR30383:SF2">
    <property type="entry name" value="CELLULOSE-BINDING PROTEIN"/>
    <property type="match status" value="1"/>
</dbReference>
<dbReference type="SUPFAM" id="SSF52266">
    <property type="entry name" value="SGNH hydrolase"/>
    <property type="match status" value="1"/>
</dbReference>
<dbReference type="EMBL" id="JAQQWK010000006">
    <property type="protein sequence ID" value="KAK8039455.1"/>
    <property type="molecule type" value="Genomic_DNA"/>
</dbReference>
<evidence type="ECO:0000313" key="3">
    <source>
        <dbReference type="EMBL" id="KAK8039455.1"/>
    </source>
</evidence>
<feature type="signal peptide" evidence="1">
    <location>
        <begin position="1"/>
        <end position="18"/>
    </location>
</feature>
<dbReference type="PANTHER" id="PTHR30383">
    <property type="entry name" value="THIOESTERASE 1/PROTEASE 1/LYSOPHOSPHOLIPASE L1"/>
    <property type="match status" value="1"/>
</dbReference>
<feature type="chain" id="PRO_5046616706" description="SGNH hydrolase-type esterase domain-containing protein" evidence="1">
    <location>
        <begin position="19"/>
        <end position="250"/>
    </location>
</feature>